<evidence type="ECO:0000256" key="1">
    <source>
        <dbReference type="ARBA" id="ARBA00022490"/>
    </source>
</evidence>
<dbReference type="Gene3D" id="3.40.1260.10">
    <property type="entry name" value="DsrEFH-like"/>
    <property type="match status" value="1"/>
</dbReference>
<proteinExistence type="inferred from homology"/>
<dbReference type="GO" id="GO:1990228">
    <property type="term" value="C:sulfurtransferase complex"/>
    <property type="evidence" value="ECO:0007669"/>
    <property type="project" value="TreeGrafter"/>
</dbReference>
<dbReference type="STRING" id="579405.Dd703_0397"/>
<dbReference type="InterPro" id="IPR007215">
    <property type="entry name" value="Sulphur_relay_TusB/DsrH"/>
</dbReference>
<dbReference type="InterPro" id="IPR023526">
    <property type="entry name" value="Sulphur_relay_TusB"/>
</dbReference>
<dbReference type="AlphaFoldDB" id="C6C865"/>
<dbReference type="RefSeq" id="WP_012764033.1">
    <property type="nucleotide sequence ID" value="NC_012880.1"/>
</dbReference>
<evidence type="ECO:0000313" key="4">
    <source>
        <dbReference type="EMBL" id="ACS84210.1"/>
    </source>
</evidence>
<dbReference type="NCBIfam" id="NF010035">
    <property type="entry name" value="PRK13510.1"/>
    <property type="match status" value="1"/>
</dbReference>
<dbReference type="Pfam" id="PF04077">
    <property type="entry name" value="DsrH"/>
    <property type="match status" value="1"/>
</dbReference>
<organism evidence="4 5">
    <name type="scientific">Musicola paradisiaca (strain Ech703)</name>
    <name type="common">Dickeya paradisiaca</name>
    <name type="synonym">Dickeya dadantii</name>
    <dbReference type="NCBI Taxonomy" id="579405"/>
    <lineage>
        <taxon>Bacteria</taxon>
        <taxon>Pseudomonadati</taxon>
        <taxon>Pseudomonadota</taxon>
        <taxon>Gammaproteobacteria</taxon>
        <taxon>Enterobacterales</taxon>
        <taxon>Pectobacteriaceae</taxon>
        <taxon>Musicola</taxon>
    </lineage>
</organism>
<dbReference type="HAMAP" id="MF_01564">
    <property type="entry name" value="Thiourid_synth_B"/>
    <property type="match status" value="1"/>
</dbReference>
<keyword evidence="5" id="KW-1185">Reference proteome</keyword>
<name>C6C865_MUSP7</name>
<keyword evidence="2 3" id="KW-0819">tRNA processing</keyword>
<sequence length="95" mass="10323">MLHTFSHSPYQTDIDALLDSLGVGDAVLLLQDGVIAALGAASVLSRLQQSGVRVYALRSDVDARGLGNQISTEIQLIDYTEFVQLTVKHARQLAW</sequence>
<dbReference type="GO" id="GO:0002143">
    <property type="term" value="P:tRNA wobble position uridine thiolation"/>
    <property type="evidence" value="ECO:0007669"/>
    <property type="project" value="InterPro"/>
</dbReference>
<dbReference type="HOGENOM" id="CLU_166087_2_1_6"/>
<dbReference type="PANTHER" id="PTHR37526">
    <property type="entry name" value="PROTEIN TUSB"/>
    <property type="match status" value="1"/>
</dbReference>
<evidence type="ECO:0000256" key="3">
    <source>
        <dbReference type="HAMAP-Rule" id="MF_01564"/>
    </source>
</evidence>
<reference evidence="4" key="1">
    <citation type="submission" date="2009-06" db="EMBL/GenBank/DDBJ databases">
        <title>Complete sequence of Dickeya dadantii Ech703.</title>
        <authorList>
            <consortium name="US DOE Joint Genome Institute"/>
            <person name="Lucas S."/>
            <person name="Copeland A."/>
            <person name="Lapidus A."/>
            <person name="Glavina del Rio T."/>
            <person name="Dalin E."/>
            <person name="Tice H."/>
            <person name="Bruce D."/>
            <person name="Goodwin L."/>
            <person name="Pitluck S."/>
            <person name="Chertkov O."/>
            <person name="Brettin T."/>
            <person name="Detter J.C."/>
            <person name="Han C."/>
            <person name="Larimer F."/>
            <person name="Land M."/>
            <person name="Hauser L."/>
            <person name="Kyrpides N."/>
            <person name="Mikhailova N."/>
            <person name="Balakrishnan V."/>
            <person name="Glasner J."/>
            <person name="Perna N.T."/>
        </authorList>
    </citation>
    <scope>NUCLEOTIDE SEQUENCE [LARGE SCALE GENOMIC DNA]</scope>
    <source>
        <strain evidence="4">Ech703</strain>
    </source>
</reference>
<protein>
    <recommendedName>
        <fullName evidence="3">Protein TusB</fullName>
    </recommendedName>
    <alternativeName>
        <fullName evidence="3">tRNA 2-thiouridine synthesizing protein B</fullName>
    </alternativeName>
</protein>
<evidence type="ECO:0000313" key="5">
    <source>
        <dbReference type="Proteomes" id="UP000002734"/>
    </source>
</evidence>
<evidence type="ECO:0000256" key="2">
    <source>
        <dbReference type="ARBA" id="ARBA00022694"/>
    </source>
</evidence>
<comment type="subcellular location">
    <subcellularLocation>
        <location evidence="3">Cytoplasm</location>
    </subcellularLocation>
</comment>
<gene>
    <name evidence="3" type="primary">tusB</name>
    <name evidence="4" type="ordered locus">Dd703_0397</name>
</gene>
<dbReference type="Proteomes" id="UP000002734">
    <property type="component" value="Chromosome"/>
</dbReference>
<dbReference type="PANTHER" id="PTHR37526:SF1">
    <property type="entry name" value="PROTEIN TUSB"/>
    <property type="match status" value="1"/>
</dbReference>
<dbReference type="KEGG" id="dda:Dd703_0397"/>
<dbReference type="InterPro" id="IPR027396">
    <property type="entry name" value="DsrEFH-like"/>
</dbReference>
<dbReference type="EMBL" id="CP001654">
    <property type="protein sequence ID" value="ACS84210.1"/>
    <property type="molecule type" value="Genomic_DNA"/>
</dbReference>
<dbReference type="NCBIfam" id="TIGR03011">
    <property type="entry name" value="sulf_tusB_dsrH"/>
    <property type="match status" value="1"/>
</dbReference>
<comment type="function">
    <text evidence="3">Part of a sulfur-relay system required for 2-thiolation of 5-methylaminomethyl-2-thiouridine (mnm(5)s(2)U) at tRNA wobble positions.</text>
</comment>
<accession>C6C865</accession>
<keyword evidence="1 3" id="KW-0963">Cytoplasm</keyword>
<dbReference type="eggNOG" id="COG2168">
    <property type="taxonomic scope" value="Bacteria"/>
</dbReference>
<comment type="similarity">
    <text evidence="3">Belongs to the DsrH/TusB family.</text>
</comment>
<comment type="subunit">
    <text evidence="3">Heterohexamer, formed by a dimer of trimers. The hexameric TusBCD complex contains 2 copies each of TusB, TusC and TusD. The TusBCD complex interacts with TusE.</text>
</comment>
<dbReference type="SUPFAM" id="SSF75169">
    <property type="entry name" value="DsrEFH-like"/>
    <property type="match status" value="1"/>
</dbReference>